<dbReference type="EMBL" id="SAIY01000016">
    <property type="protein sequence ID" value="NGM16349.1"/>
    <property type="molecule type" value="Genomic_DNA"/>
</dbReference>
<evidence type="ECO:0000313" key="1">
    <source>
        <dbReference type="EMBL" id="NGM16349.1"/>
    </source>
</evidence>
<keyword evidence="2" id="KW-1185">Reference proteome</keyword>
<gene>
    <name evidence="1" type="ORF">ENC19_28870</name>
</gene>
<name>A0A6M1LDV9_9ACTN</name>
<proteinExistence type="predicted"/>
<organism evidence="1 2">
    <name type="scientific">Verrucosispora sioxanthis</name>
    <dbReference type="NCBI Taxonomy" id="2499994"/>
    <lineage>
        <taxon>Bacteria</taxon>
        <taxon>Bacillati</taxon>
        <taxon>Actinomycetota</taxon>
        <taxon>Actinomycetes</taxon>
        <taxon>Micromonosporales</taxon>
        <taxon>Micromonosporaceae</taxon>
        <taxon>Micromonospora</taxon>
    </lineage>
</organism>
<sequence>MVRTADQLDATGWPDPALITRIDAGLLAAATGRTDRAMELFGRAARARGRAPLPDGLRVGTPWHCHAG</sequence>
<dbReference type="Proteomes" id="UP000478148">
    <property type="component" value="Unassembled WGS sequence"/>
</dbReference>
<reference evidence="1 2" key="1">
    <citation type="submission" date="2020-02" db="EMBL/GenBank/DDBJ databases">
        <title>Draft Genome Sequence of Verrucosispora sp. Strain CWR15, Isolated from Gulf of Mexico Sponge.</title>
        <authorList>
            <person name="Kennedy S.J."/>
            <person name="Cella E."/>
            <person name="Azarian T."/>
            <person name="Baker B.J."/>
            <person name="Shaw L.N."/>
        </authorList>
    </citation>
    <scope>NUCLEOTIDE SEQUENCE [LARGE SCALE GENOMIC DNA]</scope>
    <source>
        <strain evidence="1 2">CWR15</strain>
    </source>
</reference>
<comment type="caution">
    <text evidence="1">The sequence shown here is derived from an EMBL/GenBank/DDBJ whole genome shotgun (WGS) entry which is preliminary data.</text>
</comment>
<evidence type="ECO:0008006" key="3">
    <source>
        <dbReference type="Google" id="ProtNLM"/>
    </source>
</evidence>
<evidence type="ECO:0000313" key="2">
    <source>
        <dbReference type="Proteomes" id="UP000478148"/>
    </source>
</evidence>
<dbReference type="RefSeq" id="WP_164450203.1">
    <property type="nucleotide sequence ID" value="NZ_SAIY01000016.1"/>
</dbReference>
<accession>A0A6M1LDV9</accession>
<dbReference type="AlphaFoldDB" id="A0A6M1LDV9"/>
<protein>
    <recommendedName>
        <fullName evidence="3">Tetratricopeptide repeat protein</fullName>
    </recommendedName>
</protein>